<feature type="compositionally biased region" description="Polar residues" evidence="5">
    <location>
        <begin position="21"/>
        <end position="31"/>
    </location>
</feature>
<keyword evidence="4" id="KW-0539">Nucleus</keyword>
<feature type="region of interest" description="Disordered" evidence="5">
    <location>
        <begin position="698"/>
        <end position="727"/>
    </location>
</feature>
<evidence type="ECO:0000256" key="1">
    <source>
        <dbReference type="ARBA" id="ARBA00004123"/>
    </source>
</evidence>
<accession>A0A444XJ53</accession>
<feature type="region of interest" description="Disordered" evidence="5">
    <location>
        <begin position="168"/>
        <end position="198"/>
    </location>
</feature>
<comment type="subcellular location">
    <subcellularLocation>
        <location evidence="1">Nucleus</location>
    </subcellularLocation>
</comment>
<gene>
    <name evidence="7" type="ORF">Ahy_B09g096214</name>
</gene>
<feature type="compositionally biased region" description="Polar residues" evidence="5">
    <location>
        <begin position="178"/>
        <end position="198"/>
    </location>
</feature>
<comment type="caution">
    <text evidence="7">The sequence shown here is derived from an EMBL/GenBank/DDBJ whole genome shotgun (WGS) entry which is preliminary data.</text>
</comment>
<dbReference type="AlphaFoldDB" id="A0A444XJ53"/>
<dbReference type="InterPro" id="IPR011598">
    <property type="entry name" value="bHLH_dom"/>
</dbReference>
<dbReference type="GO" id="GO:0010017">
    <property type="term" value="P:red or far-red light signaling pathway"/>
    <property type="evidence" value="ECO:0007669"/>
    <property type="project" value="UniProtKB-ARBA"/>
</dbReference>
<evidence type="ECO:0000313" key="8">
    <source>
        <dbReference type="Proteomes" id="UP000289738"/>
    </source>
</evidence>
<keyword evidence="2" id="KW-0805">Transcription regulation</keyword>
<dbReference type="CDD" id="cd11445">
    <property type="entry name" value="bHLH_AtPIF_like"/>
    <property type="match status" value="1"/>
</dbReference>
<keyword evidence="8" id="KW-1185">Reference proteome</keyword>
<reference evidence="7 8" key="1">
    <citation type="submission" date="2019-01" db="EMBL/GenBank/DDBJ databases">
        <title>Sequencing of cultivated peanut Arachis hypogaea provides insights into genome evolution and oil improvement.</title>
        <authorList>
            <person name="Chen X."/>
        </authorList>
    </citation>
    <scope>NUCLEOTIDE SEQUENCE [LARGE SCALE GENOMIC DNA]</scope>
    <source>
        <strain evidence="8">cv. Fuhuasheng</strain>
        <tissue evidence="7">Leaves</tissue>
    </source>
</reference>
<feature type="compositionally biased region" description="Low complexity" evidence="5">
    <location>
        <begin position="63"/>
        <end position="75"/>
    </location>
</feature>
<dbReference type="PANTHER" id="PTHR46807">
    <property type="entry name" value="TRANSCRIPTION FACTOR PIF3"/>
    <property type="match status" value="1"/>
</dbReference>
<organism evidence="7 8">
    <name type="scientific">Arachis hypogaea</name>
    <name type="common">Peanut</name>
    <dbReference type="NCBI Taxonomy" id="3818"/>
    <lineage>
        <taxon>Eukaryota</taxon>
        <taxon>Viridiplantae</taxon>
        <taxon>Streptophyta</taxon>
        <taxon>Embryophyta</taxon>
        <taxon>Tracheophyta</taxon>
        <taxon>Spermatophyta</taxon>
        <taxon>Magnoliopsida</taxon>
        <taxon>eudicotyledons</taxon>
        <taxon>Gunneridae</taxon>
        <taxon>Pentapetalae</taxon>
        <taxon>rosids</taxon>
        <taxon>fabids</taxon>
        <taxon>Fabales</taxon>
        <taxon>Fabaceae</taxon>
        <taxon>Papilionoideae</taxon>
        <taxon>50 kb inversion clade</taxon>
        <taxon>dalbergioids sensu lato</taxon>
        <taxon>Dalbergieae</taxon>
        <taxon>Pterocarpus clade</taxon>
        <taxon>Arachis</taxon>
    </lineage>
</organism>
<feature type="region of interest" description="Disordered" evidence="5">
    <location>
        <begin position="224"/>
        <end position="243"/>
    </location>
</feature>
<feature type="compositionally biased region" description="Basic and acidic residues" evidence="5">
    <location>
        <begin position="425"/>
        <end position="435"/>
    </location>
</feature>
<feature type="domain" description="BHLH" evidence="6">
    <location>
        <begin position="460"/>
        <end position="509"/>
    </location>
</feature>
<dbReference type="InterPro" id="IPR036638">
    <property type="entry name" value="HLH_DNA-bd_sf"/>
</dbReference>
<feature type="compositionally biased region" description="Low complexity" evidence="5">
    <location>
        <begin position="445"/>
        <end position="456"/>
    </location>
</feature>
<evidence type="ECO:0000313" key="7">
    <source>
        <dbReference type="EMBL" id="RYQ89710.1"/>
    </source>
</evidence>
<dbReference type="Gene3D" id="4.10.280.10">
    <property type="entry name" value="Helix-loop-helix DNA-binding domain"/>
    <property type="match status" value="1"/>
</dbReference>
<protein>
    <recommendedName>
        <fullName evidence="6">BHLH domain-containing protein</fullName>
    </recommendedName>
</protein>
<evidence type="ECO:0000256" key="2">
    <source>
        <dbReference type="ARBA" id="ARBA00023015"/>
    </source>
</evidence>
<dbReference type="FunFam" id="4.10.280.10:FF:000004">
    <property type="entry name" value="Basic helix-loop-helix transcription factor"/>
    <property type="match status" value="1"/>
</dbReference>
<dbReference type="SMART" id="SM00353">
    <property type="entry name" value="HLH"/>
    <property type="match status" value="1"/>
</dbReference>
<dbReference type="InterPro" id="IPR047265">
    <property type="entry name" value="PIF1-like_bHLH"/>
</dbReference>
<name>A0A444XJ53_ARAHY</name>
<dbReference type="GO" id="GO:0005634">
    <property type="term" value="C:nucleus"/>
    <property type="evidence" value="ECO:0007669"/>
    <property type="project" value="UniProtKB-SubCell"/>
</dbReference>
<keyword evidence="3" id="KW-0804">Transcription</keyword>
<feature type="compositionally biased region" description="Polar residues" evidence="5">
    <location>
        <begin position="652"/>
        <end position="672"/>
    </location>
</feature>
<dbReference type="GO" id="GO:0003700">
    <property type="term" value="F:DNA-binding transcription factor activity"/>
    <property type="evidence" value="ECO:0007669"/>
    <property type="project" value="InterPro"/>
</dbReference>
<evidence type="ECO:0000259" key="6">
    <source>
        <dbReference type="PROSITE" id="PS50888"/>
    </source>
</evidence>
<dbReference type="Pfam" id="PF00010">
    <property type="entry name" value="HLH"/>
    <property type="match status" value="1"/>
</dbReference>
<sequence>MPLYELYRLSREKLDEEINGTRATDQSQSSSRPEKDFFELIWENGNILTTQGQSSRAKKSPPRRSLPSHCLPSHSPKGRDRDAGYVNNSRVGKSGDLDTGLNEISMSVPSTEVDLGHDDDVIPWLDYTMDGSLQNEYGSNFLHELSGVTDQDLPSNHFSLVDKSSGNQVFRDSHKNSAEQSNFSSVSSTGVDETTRPKASTVESYLPSSFISVRPRVSGVTANDTSNAMLHPPVTEIPSSSSDFSSLKMQKQDQVIPSNGSSVMNFSHFARPAAIVRANLQNIGLKSVSSSTRSENVESMNKGAVVPSSNLPESTLADSCSECPKVLMGNNEKAVEQSRDDLKLLESKSLEQNIAGSKQLDPTCKEKAIKIDQTSNRALGETATNTQIAVERSTELVVASSSVGSGNCADRGSDDPIQNLKRKNRDTEDSEWHSDDVEEESVGVKKAAAGRGASGSKRSRAAEVHNLSERRRRDRINEKMRALQELIPNCNKVDKASMLDEAIEYLKTLQLQVQMMSMGAGLYMHPMMLPHGMQHMHAPHLAPFSPMAYGMQMGLGMGYGMAMPDMNGVSSRFPMVQVPQMQGTHVPVAQMSGATAMVRSNTQGFGVPGQGFPLPLPRAPLFPFSGGPVMNSSSALGLRPCGATGLSQTADLASTSGLKDPSPNTDSLVKQSTGGGGCDSTSQMPTQCEAAPTVGFEQSPMVHNSSHTSEANDSGTLNPDKEDNNLVTGNSFSVFNYHQLN</sequence>
<proteinExistence type="predicted"/>
<dbReference type="Proteomes" id="UP000289738">
    <property type="component" value="Chromosome B09"/>
</dbReference>
<feature type="region of interest" description="Disordered" evidence="5">
    <location>
        <begin position="652"/>
        <end position="686"/>
    </location>
</feature>
<dbReference type="PROSITE" id="PS50888">
    <property type="entry name" value="BHLH"/>
    <property type="match status" value="1"/>
</dbReference>
<feature type="region of interest" description="Disordered" evidence="5">
    <location>
        <begin position="16"/>
        <end position="35"/>
    </location>
</feature>
<evidence type="ECO:0000256" key="4">
    <source>
        <dbReference type="ARBA" id="ARBA00023242"/>
    </source>
</evidence>
<dbReference type="GO" id="GO:0046983">
    <property type="term" value="F:protein dimerization activity"/>
    <property type="evidence" value="ECO:0007669"/>
    <property type="project" value="InterPro"/>
</dbReference>
<evidence type="ECO:0000256" key="5">
    <source>
        <dbReference type="SAM" id="MobiDB-lite"/>
    </source>
</evidence>
<evidence type="ECO:0000256" key="3">
    <source>
        <dbReference type="ARBA" id="ARBA00023163"/>
    </source>
</evidence>
<dbReference type="InterPro" id="IPR044273">
    <property type="entry name" value="PIF3-like"/>
</dbReference>
<feature type="region of interest" description="Disordered" evidence="5">
    <location>
        <begin position="401"/>
        <end position="468"/>
    </location>
</feature>
<feature type="region of interest" description="Disordered" evidence="5">
    <location>
        <begin position="46"/>
        <end position="98"/>
    </location>
</feature>
<dbReference type="PANTHER" id="PTHR46807:SF1">
    <property type="entry name" value="TRANSCRIPTION FACTOR PIF3"/>
    <property type="match status" value="1"/>
</dbReference>
<dbReference type="STRING" id="3818.A0A444XJ53"/>
<feature type="compositionally biased region" description="Polar residues" evidence="5">
    <location>
        <begin position="701"/>
        <end position="717"/>
    </location>
</feature>
<dbReference type="SUPFAM" id="SSF47459">
    <property type="entry name" value="HLH, helix-loop-helix DNA-binding domain"/>
    <property type="match status" value="1"/>
</dbReference>
<dbReference type="EMBL" id="SDMP01000019">
    <property type="protein sequence ID" value="RYQ89710.1"/>
    <property type="molecule type" value="Genomic_DNA"/>
</dbReference>